<gene>
    <name evidence="1" type="ORF">A3A44_02350</name>
</gene>
<evidence type="ECO:0000313" key="2">
    <source>
        <dbReference type="Proteomes" id="UP000178977"/>
    </source>
</evidence>
<accession>A0A1G2LDB2</accession>
<protein>
    <submittedName>
        <fullName evidence="1">Uncharacterized protein</fullName>
    </submittedName>
</protein>
<reference evidence="1 2" key="1">
    <citation type="journal article" date="2016" name="Nat. Commun.">
        <title>Thousands of microbial genomes shed light on interconnected biogeochemical processes in an aquifer system.</title>
        <authorList>
            <person name="Anantharaman K."/>
            <person name="Brown C.T."/>
            <person name="Hug L.A."/>
            <person name="Sharon I."/>
            <person name="Castelle C.J."/>
            <person name="Probst A.J."/>
            <person name="Thomas B.C."/>
            <person name="Singh A."/>
            <person name="Wilkins M.J."/>
            <person name="Karaoz U."/>
            <person name="Brodie E.L."/>
            <person name="Williams K.H."/>
            <person name="Hubbard S.S."/>
            <person name="Banfield J.F."/>
        </authorList>
    </citation>
    <scope>NUCLEOTIDE SEQUENCE [LARGE SCALE GENOMIC DNA]</scope>
</reference>
<proteinExistence type="predicted"/>
<comment type="caution">
    <text evidence="1">The sequence shown here is derived from an EMBL/GenBank/DDBJ whole genome shotgun (WGS) entry which is preliminary data.</text>
</comment>
<dbReference type="AlphaFoldDB" id="A0A1G2LDB2"/>
<organism evidence="1 2">
    <name type="scientific">Candidatus Sungbacteria bacterium RIFCSPLOWO2_01_FULL_60_25</name>
    <dbReference type="NCBI Taxonomy" id="1802281"/>
    <lineage>
        <taxon>Bacteria</taxon>
        <taxon>Candidatus Sungiibacteriota</taxon>
    </lineage>
</organism>
<dbReference type="Proteomes" id="UP000178977">
    <property type="component" value="Unassembled WGS sequence"/>
</dbReference>
<name>A0A1G2LDB2_9BACT</name>
<dbReference type="EMBL" id="MHQT01000020">
    <property type="protein sequence ID" value="OHA09625.1"/>
    <property type="molecule type" value="Genomic_DNA"/>
</dbReference>
<sequence length="96" mass="11263">MVMTRERLIPRASRLDASVLGVIAPDVYGFRGERCFRIDIVHFGYIDTYAIIFYGDCARMFWPLRIPPNDPSDIPAESITRWEARWLDCIRNANRR</sequence>
<evidence type="ECO:0000313" key="1">
    <source>
        <dbReference type="EMBL" id="OHA09625.1"/>
    </source>
</evidence>